<dbReference type="Gramene" id="Pp3c19_11413V3.1">
    <property type="protein sequence ID" value="PAC:32939403.CDS.1"/>
    <property type="gene ID" value="Pp3c19_11413"/>
</dbReference>
<accession>A0A2K1IY33</accession>
<keyword evidence="3" id="KW-1185">Reference proteome</keyword>
<dbReference type="EMBL" id="ABEU02000019">
    <property type="protein sequence ID" value="PNR34185.1"/>
    <property type="molecule type" value="Genomic_DNA"/>
</dbReference>
<gene>
    <name evidence="1" type="ORF">PHYPA_024002</name>
</gene>
<evidence type="ECO:0000313" key="3">
    <source>
        <dbReference type="Proteomes" id="UP000006727"/>
    </source>
</evidence>
<name>A0A2K1IY33_PHYPA</name>
<reference evidence="1 3" key="2">
    <citation type="journal article" date="2018" name="Plant J.">
        <title>The Physcomitrella patens chromosome-scale assembly reveals moss genome structure and evolution.</title>
        <authorList>
            <person name="Lang D."/>
            <person name="Ullrich K.K."/>
            <person name="Murat F."/>
            <person name="Fuchs J."/>
            <person name="Jenkins J."/>
            <person name="Haas F.B."/>
            <person name="Piednoel M."/>
            <person name="Gundlach H."/>
            <person name="Van Bel M."/>
            <person name="Meyberg R."/>
            <person name="Vives C."/>
            <person name="Morata J."/>
            <person name="Symeonidi A."/>
            <person name="Hiss M."/>
            <person name="Muchero W."/>
            <person name="Kamisugi Y."/>
            <person name="Saleh O."/>
            <person name="Blanc G."/>
            <person name="Decker E.L."/>
            <person name="van Gessel N."/>
            <person name="Grimwood J."/>
            <person name="Hayes R.D."/>
            <person name="Graham S.W."/>
            <person name="Gunter L.E."/>
            <person name="McDaniel S.F."/>
            <person name="Hoernstein S.N.W."/>
            <person name="Larsson A."/>
            <person name="Li F.W."/>
            <person name="Perroud P.F."/>
            <person name="Phillips J."/>
            <person name="Ranjan P."/>
            <person name="Rokshar D.S."/>
            <person name="Rothfels C.J."/>
            <person name="Schneider L."/>
            <person name="Shu S."/>
            <person name="Stevenson D.W."/>
            <person name="Thummler F."/>
            <person name="Tillich M."/>
            <person name="Villarreal Aguilar J.C."/>
            <person name="Widiez T."/>
            <person name="Wong G.K."/>
            <person name="Wymore A."/>
            <person name="Zhang Y."/>
            <person name="Zimmer A.D."/>
            <person name="Quatrano R.S."/>
            <person name="Mayer K.F.X."/>
            <person name="Goodstein D."/>
            <person name="Casacuberta J.M."/>
            <person name="Vandepoele K."/>
            <person name="Reski R."/>
            <person name="Cuming A.C."/>
            <person name="Tuskan G.A."/>
            <person name="Maumus F."/>
            <person name="Salse J."/>
            <person name="Schmutz J."/>
            <person name="Rensing S.A."/>
        </authorList>
    </citation>
    <scope>NUCLEOTIDE SEQUENCE [LARGE SCALE GENOMIC DNA]</scope>
    <source>
        <strain evidence="2 3">cv. Gransden 2004</strain>
    </source>
</reference>
<evidence type="ECO:0000313" key="2">
    <source>
        <dbReference type="EnsemblPlants" id="PAC:32939403.CDS.1"/>
    </source>
</evidence>
<evidence type="ECO:0000313" key="1">
    <source>
        <dbReference type="EMBL" id="PNR34185.1"/>
    </source>
</evidence>
<sequence length="67" mass="7228">MRGVGWEKVVDTHTWRVKVCAGILAVCTGAMVDRPPPPTISATRPTTWSGNQPLLITFMGNFSAAKT</sequence>
<dbReference type="Proteomes" id="UP000006727">
    <property type="component" value="Chromosome 19"/>
</dbReference>
<organism evidence="1">
    <name type="scientific">Physcomitrium patens</name>
    <name type="common">Spreading-leaved earth moss</name>
    <name type="synonym">Physcomitrella patens</name>
    <dbReference type="NCBI Taxonomy" id="3218"/>
    <lineage>
        <taxon>Eukaryota</taxon>
        <taxon>Viridiplantae</taxon>
        <taxon>Streptophyta</taxon>
        <taxon>Embryophyta</taxon>
        <taxon>Bryophyta</taxon>
        <taxon>Bryophytina</taxon>
        <taxon>Bryopsida</taxon>
        <taxon>Funariidae</taxon>
        <taxon>Funariales</taxon>
        <taxon>Funariaceae</taxon>
        <taxon>Physcomitrium</taxon>
    </lineage>
</organism>
<proteinExistence type="predicted"/>
<protein>
    <submittedName>
        <fullName evidence="1 2">Uncharacterized protein</fullName>
    </submittedName>
</protein>
<dbReference type="AlphaFoldDB" id="A0A2K1IY33"/>
<dbReference type="InParanoid" id="A0A2K1IY33"/>
<reference evidence="1 3" key="1">
    <citation type="journal article" date="2008" name="Science">
        <title>The Physcomitrella genome reveals evolutionary insights into the conquest of land by plants.</title>
        <authorList>
            <person name="Rensing S."/>
            <person name="Lang D."/>
            <person name="Zimmer A."/>
            <person name="Terry A."/>
            <person name="Salamov A."/>
            <person name="Shapiro H."/>
            <person name="Nishiyama T."/>
            <person name="Perroud P.-F."/>
            <person name="Lindquist E."/>
            <person name="Kamisugi Y."/>
            <person name="Tanahashi T."/>
            <person name="Sakakibara K."/>
            <person name="Fujita T."/>
            <person name="Oishi K."/>
            <person name="Shin-I T."/>
            <person name="Kuroki Y."/>
            <person name="Toyoda A."/>
            <person name="Suzuki Y."/>
            <person name="Hashimoto A."/>
            <person name="Yamaguchi K."/>
            <person name="Sugano A."/>
            <person name="Kohara Y."/>
            <person name="Fujiyama A."/>
            <person name="Anterola A."/>
            <person name="Aoki S."/>
            <person name="Ashton N."/>
            <person name="Barbazuk W.B."/>
            <person name="Barker E."/>
            <person name="Bennetzen J."/>
            <person name="Bezanilla M."/>
            <person name="Blankenship R."/>
            <person name="Cho S.H."/>
            <person name="Dutcher S."/>
            <person name="Estelle M."/>
            <person name="Fawcett J.A."/>
            <person name="Gundlach H."/>
            <person name="Hanada K."/>
            <person name="Heyl A."/>
            <person name="Hicks K.A."/>
            <person name="Hugh J."/>
            <person name="Lohr M."/>
            <person name="Mayer K."/>
            <person name="Melkozernov A."/>
            <person name="Murata T."/>
            <person name="Nelson D."/>
            <person name="Pils B."/>
            <person name="Prigge M."/>
            <person name="Reiss B."/>
            <person name="Renner T."/>
            <person name="Rombauts S."/>
            <person name="Rushton P."/>
            <person name="Sanderfoot A."/>
            <person name="Schween G."/>
            <person name="Shiu S.-H."/>
            <person name="Stueber K."/>
            <person name="Theodoulou F.L."/>
            <person name="Tu H."/>
            <person name="Van de Peer Y."/>
            <person name="Verrier P.J."/>
            <person name="Waters E."/>
            <person name="Wood A."/>
            <person name="Yang L."/>
            <person name="Cove D."/>
            <person name="Cuming A."/>
            <person name="Hasebe M."/>
            <person name="Lucas S."/>
            <person name="Mishler D.B."/>
            <person name="Reski R."/>
            <person name="Grigoriev I."/>
            <person name="Quatrano R.S."/>
            <person name="Boore J.L."/>
        </authorList>
    </citation>
    <scope>NUCLEOTIDE SEQUENCE [LARGE SCALE GENOMIC DNA]</scope>
    <source>
        <strain evidence="2 3">cv. Gransden 2004</strain>
    </source>
</reference>
<reference evidence="2" key="3">
    <citation type="submission" date="2020-12" db="UniProtKB">
        <authorList>
            <consortium name="EnsemblPlants"/>
        </authorList>
    </citation>
    <scope>IDENTIFICATION</scope>
</reference>
<dbReference type="EnsemblPlants" id="Pp3c19_11413V3.1">
    <property type="protein sequence ID" value="PAC:32939403.CDS.1"/>
    <property type="gene ID" value="Pp3c19_11413"/>
</dbReference>